<evidence type="ECO:0000259" key="3">
    <source>
        <dbReference type="Pfam" id="PF00266"/>
    </source>
</evidence>
<dbReference type="InterPro" id="IPR015422">
    <property type="entry name" value="PyrdxlP-dep_Trfase_small"/>
</dbReference>
<dbReference type="Pfam" id="PF00266">
    <property type="entry name" value="Aminotran_5"/>
    <property type="match status" value="1"/>
</dbReference>
<dbReference type="Gene3D" id="3.90.1150.10">
    <property type="entry name" value="Aspartate Aminotransferase, domain 1"/>
    <property type="match status" value="1"/>
</dbReference>
<name>A0ABS2R6F1_9BACI</name>
<organism evidence="4 5">
    <name type="scientific">Siminovitchia thermophila</name>
    <dbReference type="NCBI Taxonomy" id="1245522"/>
    <lineage>
        <taxon>Bacteria</taxon>
        <taxon>Bacillati</taxon>
        <taxon>Bacillota</taxon>
        <taxon>Bacilli</taxon>
        <taxon>Bacillales</taxon>
        <taxon>Bacillaceae</taxon>
        <taxon>Siminovitchia</taxon>
    </lineage>
</organism>
<protein>
    <submittedName>
        <fullName evidence="4">Selenocysteine lyase/cysteine desulfurase</fullName>
    </submittedName>
</protein>
<dbReference type="SUPFAM" id="SSF53383">
    <property type="entry name" value="PLP-dependent transferases"/>
    <property type="match status" value="1"/>
</dbReference>
<keyword evidence="5" id="KW-1185">Reference proteome</keyword>
<dbReference type="InterPro" id="IPR015424">
    <property type="entry name" value="PyrdxlP-dep_Trfase"/>
</dbReference>
<dbReference type="Proteomes" id="UP000823485">
    <property type="component" value="Unassembled WGS sequence"/>
</dbReference>
<sequence length="426" mass="47066">MTKRNTEFFPSDLGNEIASQFIYLNKDPAGNKRLFFENAGGSLRLKAAVDAQSKLSSIPDCPERTHDIALEIREIIKQGERDIRLFLNAKDGTVAASLTASKLMFEMVTVIASASEKGNIVTTAIEHPSSFDACQLASDWFGHELRVADANPASGSIPLDHILELIDENTVMASIIMTSNITGAMHDIHTYASAIREKNPAVFIVVDAVQGAPHGPIDVNSWGIDALNIAPYKMFGNRGIGFAYLSDRVACLPHHRLLATPENNWSVGSPTPAHYASFSKVIDYICRIGAYFINSEDRRALIEEGMNRIHLQEQAILHRLLNGSERQPGTKQMENVNVHFEEINGVNQDLILALTFDNLSCTDVIRKYGEQGILVYARESTSHYSKRILNAVSLDAIVRVSPIHCHREEDVDRFLEVTEGIAAGQI</sequence>
<dbReference type="InterPro" id="IPR015421">
    <property type="entry name" value="PyrdxlP-dep_Trfase_major"/>
</dbReference>
<feature type="domain" description="Aminotransferase class V" evidence="3">
    <location>
        <begin position="35"/>
        <end position="414"/>
    </location>
</feature>
<keyword evidence="4" id="KW-0456">Lyase</keyword>
<dbReference type="InterPro" id="IPR000192">
    <property type="entry name" value="Aminotrans_V_dom"/>
</dbReference>
<gene>
    <name evidence="4" type="ORF">JOC94_001947</name>
</gene>
<dbReference type="Gene3D" id="3.40.640.10">
    <property type="entry name" value="Type I PLP-dependent aspartate aminotransferase-like (Major domain)"/>
    <property type="match status" value="1"/>
</dbReference>
<comment type="caution">
    <text evidence="4">The sequence shown here is derived from an EMBL/GenBank/DDBJ whole genome shotgun (WGS) entry which is preliminary data.</text>
</comment>
<dbReference type="RefSeq" id="WP_077114420.1">
    <property type="nucleotide sequence ID" value="NZ_JAFBFH010000011.1"/>
</dbReference>
<dbReference type="GO" id="GO:0016829">
    <property type="term" value="F:lyase activity"/>
    <property type="evidence" value="ECO:0007669"/>
    <property type="project" value="UniProtKB-KW"/>
</dbReference>
<proteinExistence type="predicted"/>
<evidence type="ECO:0000256" key="1">
    <source>
        <dbReference type="ARBA" id="ARBA00001933"/>
    </source>
</evidence>
<dbReference type="EMBL" id="JAFBFH010000011">
    <property type="protein sequence ID" value="MBM7714975.1"/>
    <property type="molecule type" value="Genomic_DNA"/>
</dbReference>
<reference evidence="4 5" key="1">
    <citation type="submission" date="2021-01" db="EMBL/GenBank/DDBJ databases">
        <title>Genomic Encyclopedia of Type Strains, Phase IV (KMG-IV): sequencing the most valuable type-strain genomes for metagenomic binning, comparative biology and taxonomic classification.</title>
        <authorList>
            <person name="Goeker M."/>
        </authorList>
    </citation>
    <scope>NUCLEOTIDE SEQUENCE [LARGE SCALE GENOMIC DNA]</scope>
    <source>
        <strain evidence="4 5">DSM 105453</strain>
    </source>
</reference>
<dbReference type="PANTHER" id="PTHR43586:SF8">
    <property type="entry name" value="CYSTEINE DESULFURASE 1, CHLOROPLASTIC"/>
    <property type="match status" value="1"/>
</dbReference>
<accession>A0ABS2R6F1</accession>
<evidence type="ECO:0000313" key="5">
    <source>
        <dbReference type="Proteomes" id="UP000823485"/>
    </source>
</evidence>
<dbReference type="PANTHER" id="PTHR43586">
    <property type="entry name" value="CYSTEINE DESULFURASE"/>
    <property type="match status" value="1"/>
</dbReference>
<keyword evidence="2" id="KW-0663">Pyridoxal phosphate</keyword>
<comment type="cofactor">
    <cofactor evidence="1">
        <name>pyridoxal 5'-phosphate</name>
        <dbReference type="ChEBI" id="CHEBI:597326"/>
    </cofactor>
</comment>
<evidence type="ECO:0000313" key="4">
    <source>
        <dbReference type="EMBL" id="MBM7714975.1"/>
    </source>
</evidence>
<evidence type="ECO:0000256" key="2">
    <source>
        <dbReference type="ARBA" id="ARBA00022898"/>
    </source>
</evidence>